<comment type="similarity">
    <text evidence="1">Belongs to the SPATA6 family.</text>
</comment>
<name>A0AA35W3B6_GEOBA</name>
<feature type="domain" description="Spermatogenesis-associated protein 6 N-terminal" evidence="4">
    <location>
        <begin position="30"/>
        <end position="148"/>
    </location>
</feature>
<dbReference type="Pfam" id="PF14909">
    <property type="entry name" value="SPATA6"/>
    <property type="match status" value="1"/>
</dbReference>
<evidence type="ECO:0000256" key="3">
    <source>
        <dbReference type="SAM" id="MobiDB-lite"/>
    </source>
</evidence>
<keyword evidence="2" id="KW-0597">Phosphoprotein</keyword>
<evidence type="ECO:0000259" key="4">
    <source>
        <dbReference type="Pfam" id="PF14909"/>
    </source>
</evidence>
<sequence length="614" mass="67768">MECVRCVVTFALKELHWEDLPGCPIHLQGAPVFLRACVLGQLQHSSLFRPTFPLLLHGTSLTFDRVLTNCSDPSLLREIITGEHVFLEMVQVTEDYEGGRILARYEAPADEFLFPEVPLRPGQLRTLSLNKSRNYQYCPQLMLTTSTAVTKITIATPFPLSSPWKPPIENTPMKTPNPAHNTRRPPNRQMGVAATDKLHLLLDSYAEPHPEYCLGGGAGESEIKEPPGKIRPPNSKSSIHGGSFGGRKLKVRGTLTTNPGGLYHCCTVSVGPHEWTSCPRRSYRQQSQGVHGRCSQRGPRSKSAPSLELVGEPENLDPSQRGVATRPFMAGRVDRGLLAKRDFCGQTPGKMAERESRGGGGGRVMGRGKRGWTRVNVVTSRKNETSLPQYGAKIDEPTPTERCHTNSVTPPPDDVVDNNSGSEATSSSGNTSGDSSSSCDSHVTGSERGEEPPSQSDDDITSDTRRRHSPQAVTSISCRRQRHHLLSKYLSHQNGNGGMGMDPSPTTLIEHKLQTLIQDCCECRRSAEGLGRDDMSEDDDRLRASLSAEREDLLNKSAKLIPEKSVLVGLGGEEGEDYWSQKMAQFQGKHHRLVFNETMEKIYSRLYQRAINMK</sequence>
<feature type="region of interest" description="Disordered" evidence="3">
    <location>
        <begin position="344"/>
        <end position="478"/>
    </location>
</feature>
<feature type="compositionally biased region" description="Low complexity" evidence="3">
    <location>
        <begin position="425"/>
        <end position="444"/>
    </location>
</feature>
<organism evidence="5 6">
    <name type="scientific">Geodia barretti</name>
    <name type="common">Barrett's horny sponge</name>
    <dbReference type="NCBI Taxonomy" id="519541"/>
    <lineage>
        <taxon>Eukaryota</taxon>
        <taxon>Metazoa</taxon>
        <taxon>Porifera</taxon>
        <taxon>Demospongiae</taxon>
        <taxon>Heteroscleromorpha</taxon>
        <taxon>Tetractinellida</taxon>
        <taxon>Astrophorina</taxon>
        <taxon>Geodiidae</taxon>
        <taxon>Geodia</taxon>
    </lineage>
</organism>
<dbReference type="GO" id="GO:0120212">
    <property type="term" value="C:sperm head-tail coupling apparatus"/>
    <property type="evidence" value="ECO:0007669"/>
    <property type="project" value="InterPro"/>
</dbReference>
<dbReference type="GO" id="GO:0007283">
    <property type="term" value="P:spermatogenesis"/>
    <property type="evidence" value="ECO:0007669"/>
    <property type="project" value="InterPro"/>
</dbReference>
<comment type="caution">
    <text evidence="5">The sequence shown here is derived from an EMBL/GenBank/DDBJ whole genome shotgun (WGS) entry which is preliminary data.</text>
</comment>
<accession>A0AA35W3B6</accession>
<evidence type="ECO:0000256" key="1">
    <source>
        <dbReference type="ARBA" id="ARBA00006215"/>
    </source>
</evidence>
<dbReference type="AlphaFoldDB" id="A0AA35W3B6"/>
<dbReference type="PANTHER" id="PTHR16435">
    <property type="entry name" value="SPERMATOGENESIS-ASSOCIATED PROTEIN 6 SPATA6"/>
    <property type="match status" value="1"/>
</dbReference>
<feature type="region of interest" description="Disordered" evidence="3">
    <location>
        <begin position="283"/>
        <end position="322"/>
    </location>
</feature>
<evidence type="ECO:0000256" key="2">
    <source>
        <dbReference type="ARBA" id="ARBA00022553"/>
    </source>
</evidence>
<dbReference type="EMBL" id="CASHTH010000655">
    <property type="protein sequence ID" value="CAI8005994.1"/>
    <property type="molecule type" value="Genomic_DNA"/>
</dbReference>
<dbReference type="InterPro" id="IPR032732">
    <property type="entry name" value="SPATA6_N"/>
</dbReference>
<evidence type="ECO:0000313" key="5">
    <source>
        <dbReference type="EMBL" id="CAI8005994.1"/>
    </source>
</evidence>
<dbReference type="InterPro" id="IPR042769">
    <property type="entry name" value="SPATA6_fam"/>
</dbReference>
<dbReference type="PANTHER" id="PTHR16435:SF6">
    <property type="entry name" value="IP09370P"/>
    <property type="match status" value="1"/>
</dbReference>
<dbReference type="Proteomes" id="UP001174909">
    <property type="component" value="Unassembled WGS sequence"/>
</dbReference>
<proteinExistence type="inferred from homology"/>
<feature type="compositionally biased region" description="Basic and acidic residues" evidence="3">
    <location>
        <begin position="393"/>
        <end position="404"/>
    </location>
</feature>
<evidence type="ECO:0000313" key="6">
    <source>
        <dbReference type="Proteomes" id="UP001174909"/>
    </source>
</evidence>
<feature type="compositionally biased region" description="Polar residues" evidence="3">
    <location>
        <begin position="376"/>
        <end position="388"/>
    </location>
</feature>
<keyword evidence="6" id="KW-1185">Reference proteome</keyword>
<dbReference type="GO" id="GO:0032027">
    <property type="term" value="F:myosin light chain binding"/>
    <property type="evidence" value="ECO:0007669"/>
    <property type="project" value="InterPro"/>
</dbReference>
<protein>
    <recommendedName>
        <fullName evidence="4">Spermatogenesis-associated protein 6 N-terminal domain-containing protein</fullName>
    </recommendedName>
</protein>
<reference evidence="5" key="1">
    <citation type="submission" date="2023-03" db="EMBL/GenBank/DDBJ databases">
        <authorList>
            <person name="Steffen K."/>
            <person name="Cardenas P."/>
        </authorList>
    </citation>
    <scope>NUCLEOTIDE SEQUENCE</scope>
</reference>
<gene>
    <name evidence="5" type="ORF">GBAR_LOCUS4520</name>
</gene>
<feature type="region of interest" description="Disordered" evidence="3">
    <location>
        <begin position="217"/>
        <end position="248"/>
    </location>
</feature>